<evidence type="ECO:0000256" key="1">
    <source>
        <dbReference type="SAM" id="MobiDB-lite"/>
    </source>
</evidence>
<gene>
    <name evidence="4" type="primary">LOC117137719</name>
</gene>
<dbReference type="AlphaFoldDB" id="A0A6P8JG45"/>
<dbReference type="RefSeq" id="XP_033155182.1">
    <property type="nucleotide sequence ID" value="XM_033299291.1"/>
</dbReference>
<feature type="chain" id="PRO_5028459831" evidence="2">
    <location>
        <begin position="22"/>
        <end position="161"/>
    </location>
</feature>
<keyword evidence="3" id="KW-1185">Reference proteome</keyword>
<feature type="compositionally biased region" description="Low complexity" evidence="1">
    <location>
        <begin position="35"/>
        <end position="76"/>
    </location>
</feature>
<feature type="region of interest" description="Disordered" evidence="1">
    <location>
        <begin position="28"/>
        <end position="87"/>
    </location>
</feature>
<reference evidence="4" key="1">
    <citation type="submission" date="2025-08" db="UniProtKB">
        <authorList>
            <consortium name="RefSeq"/>
        </authorList>
    </citation>
    <scope>IDENTIFICATION</scope>
    <source>
        <strain evidence="4">Mau12</strain>
        <tissue evidence="4">Whole Body</tissue>
    </source>
</reference>
<sequence>MYCGKVISLFWFCFLLGGIWAQDVIPEPPEDVRPTEPTTTTTTYATRTSTTKSTTTTTTEHTTTTTTTEQIRTSTTQRPPFEQPTRTTEIPGVWMQPLERCFLRNQMEYNTCWPVPPRAACYRCCYYYDSHITECSKLHQGPCVRYDYSKLKVHVNWKQVL</sequence>
<keyword evidence="2" id="KW-0732">Signal</keyword>
<protein>
    <submittedName>
        <fullName evidence="4">Coiled-coil domain-containing protein 80</fullName>
    </submittedName>
</protein>
<dbReference type="GeneID" id="117137719"/>
<organism evidence="3 4">
    <name type="scientific">Drosophila mauritiana</name>
    <name type="common">Fruit fly</name>
    <dbReference type="NCBI Taxonomy" id="7226"/>
    <lineage>
        <taxon>Eukaryota</taxon>
        <taxon>Metazoa</taxon>
        <taxon>Ecdysozoa</taxon>
        <taxon>Arthropoda</taxon>
        <taxon>Hexapoda</taxon>
        <taxon>Insecta</taxon>
        <taxon>Pterygota</taxon>
        <taxon>Neoptera</taxon>
        <taxon>Endopterygota</taxon>
        <taxon>Diptera</taxon>
        <taxon>Brachycera</taxon>
        <taxon>Muscomorpha</taxon>
        <taxon>Ephydroidea</taxon>
        <taxon>Drosophilidae</taxon>
        <taxon>Drosophila</taxon>
        <taxon>Sophophora</taxon>
    </lineage>
</organism>
<feature type="signal peptide" evidence="2">
    <location>
        <begin position="1"/>
        <end position="21"/>
    </location>
</feature>
<dbReference type="Proteomes" id="UP000515162">
    <property type="component" value="Chromosome 2R"/>
</dbReference>
<accession>A0A6P8JG45</accession>
<evidence type="ECO:0000256" key="2">
    <source>
        <dbReference type="SAM" id="SignalP"/>
    </source>
</evidence>
<name>A0A6P8JG45_DROMA</name>
<evidence type="ECO:0000313" key="3">
    <source>
        <dbReference type="Proteomes" id="UP000515162"/>
    </source>
</evidence>
<evidence type="ECO:0000313" key="4">
    <source>
        <dbReference type="RefSeq" id="XP_033155182.1"/>
    </source>
</evidence>
<proteinExistence type="predicted"/>